<gene>
    <name evidence="1" type="ORF">EDB92DRAFT_1607114</name>
</gene>
<sequence>MSFFFCSFFTFSAALFFHVLFCLLSVLGTLCRCCSEYILTRTKYLCIPQSIYRFRLGAHSNCKWGRKPYTKIETHYSPITSQMRISKLGVICYG</sequence>
<evidence type="ECO:0000313" key="1">
    <source>
        <dbReference type="EMBL" id="KAH8983194.1"/>
    </source>
</evidence>
<name>A0AAD4L798_9AGAM</name>
<dbReference type="AlphaFoldDB" id="A0AAD4L798"/>
<reference evidence="1" key="1">
    <citation type="submission" date="2022-01" db="EMBL/GenBank/DDBJ databases">
        <title>Comparative genomics reveals a dynamic genome evolution in the ectomycorrhizal milk-cap (Lactarius) mushrooms.</title>
        <authorList>
            <consortium name="DOE Joint Genome Institute"/>
            <person name="Lebreton A."/>
            <person name="Tang N."/>
            <person name="Kuo A."/>
            <person name="LaButti K."/>
            <person name="Drula E."/>
            <person name="Barry K."/>
            <person name="Clum A."/>
            <person name="Lipzen A."/>
            <person name="Mousain D."/>
            <person name="Ng V."/>
            <person name="Wang R."/>
            <person name="Wang X."/>
            <person name="Dai Y."/>
            <person name="Henrissat B."/>
            <person name="Grigoriev I.V."/>
            <person name="Guerin-Laguette A."/>
            <person name="Yu F."/>
            <person name="Martin F.M."/>
        </authorList>
    </citation>
    <scope>NUCLEOTIDE SEQUENCE</scope>
    <source>
        <strain evidence="1">QP</strain>
    </source>
</reference>
<protein>
    <submittedName>
        <fullName evidence="1">Uncharacterized protein</fullName>
    </submittedName>
</protein>
<proteinExistence type="predicted"/>
<dbReference type="Proteomes" id="UP001201163">
    <property type="component" value="Unassembled WGS sequence"/>
</dbReference>
<dbReference type="EMBL" id="JAKELL010000091">
    <property type="protein sequence ID" value="KAH8983194.1"/>
    <property type="molecule type" value="Genomic_DNA"/>
</dbReference>
<comment type="caution">
    <text evidence="1">The sequence shown here is derived from an EMBL/GenBank/DDBJ whole genome shotgun (WGS) entry which is preliminary data.</text>
</comment>
<accession>A0AAD4L798</accession>
<keyword evidence="2" id="KW-1185">Reference proteome</keyword>
<organism evidence="1 2">
    <name type="scientific">Lactarius akahatsu</name>
    <dbReference type="NCBI Taxonomy" id="416441"/>
    <lineage>
        <taxon>Eukaryota</taxon>
        <taxon>Fungi</taxon>
        <taxon>Dikarya</taxon>
        <taxon>Basidiomycota</taxon>
        <taxon>Agaricomycotina</taxon>
        <taxon>Agaricomycetes</taxon>
        <taxon>Russulales</taxon>
        <taxon>Russulaceae</taxon>
        <taxon>Lactarius</taxon>
    </lineage>
</organism>
<evidence type="ECO:0000313" key="2">
    <source>
        <dbReference type="Proteomes" id="UP001201163"/>
    </source>
</evidence>